<accession>A0A7S3V612</accession>
<proteinExistence type="predicted"/>
<sequence length="100" mass="11110">MQCLVIVREKQIICYNNSDYFGKAKDTFLPAILADVKKAPVPLVSSAILSMHVIELSSSRWLPLAHPIGFGHQALFTTGCVLRMYPMIGSPVTHEQPRKS</sequence>
<reference evidence="1" key="1">
    <citation type="submission" date="2021-01" db="EMBL/GenBank/DDBJ databases">
        <authorList>
            <person name="Corre E."/>
            <person name="Pelletier E."/>
            <person name="Niang G."/>
            <person name="Scheremetjew M."/>
            <person name="Finn R."/>
            <person name="Kale V."/>
            <person name="Holt S."/>
            <person name="Cochrane G."/>
            <person name="Meng A."/>
            <person name="Brown T."/>
            <person name="Cohen L."/>
        </authorList>
    </citation>
    <scope>NUCLEOTIDE SEQUENCE</scope>
    <source>
        <strain evidence="1">MM31A-1</strain>
    </source>
</reference>
<organism evidence="1">
    <name type="scientific">Chaetoceros debilis</name>
    <dbReference type="NCBI Taxonomy" id="122233"/>
    <lineage>
        <taxon>Eukaryota</taxon>
        <taxon>Sar</taxon>
        <taxon>Stramenopiles</taxon>
        <taxon>Ochrophyta</taxon>
        <taxon>Bacillariophyta</taxon>
        <taxon>Coscinodiscophyceae</taxon>
        <taxon>Chaetocerotophycidae</taxon>
        <taxon>Chaetocerotales</taxon>
        <taxon>Chaetocerotaceae</taxon>
        <taxon>Chaetoceros</taxon>
    </lineage>
</organism>
<evidence type="ECO:0000313" key="1">
    <source>
        <dbReference type="EMBL" id="CAE0458646.1"/>
    </source>
</evidence>
<protein>
    <submittedName>
        <fullName evidence="1">Uncharacterized protein</fullName>
    </submittedName>
</protein>
<dbReference type="AlphaFoldDB" id="A0A7S3V612"/>
<dbReference type="EMBL" id="HBIO01005000">
    <property type="protein sequence ID" value="CAE0458646.1"/>
    <property type="molecule type" value="Transcribed_RNA"/>
</dbReference>
<gene>
    <name evidence="1" type="ORF">CDEB00056_LOCUS3487</name>
</gene>
<name>A0A7S3V612_9STRA</name>